<feature type="transmembrane region" description="Helical" evidence="1">
    <location>
        <begin position="119"/>
        <end position="152"/>
    </location>
</feature>
<comment type="caution">
    <text evidence="3">The sequence shown here is derived from an EMBL/GenBank/DDBJ whole genome shotgun (WGS) entry which is preliminary data.</text>
</comment>
<sequence>MLNKIKNSIFFFPFITYTVIAVFLFALIRFFGFDGLYGQDSYEYLRYANELYNSFNGSLDAKDYFWPLFYPLIGAITNFLFNDMILTLGLINIAALTIGSIYIHKIIKLLYQKTNTQIYFIVVCFIFSPAIFTTSLVLMSDMLSACFIIISIYHTLKFDKLNNLDSLYYVAIFGVCAIMTRYASFVVLLPFTILILFKLFQNKKMLLHLIPILVIIGIFCIPHFYIKNKDVSAFLNHNWLKEWSLLNFFKTDFITTDGNSYNRFPNIIYAFFNAFHPRFLIIGIVLIITTIFKKSLFKPNKTILSAYLLYSLFLAGIPFQNSRFLILNFALILVLLFPAFELLITHFSSHKKVIHTSLVFLFLIQFFLSLYVFHHFYAINKLEKKIVNLMKPYQNKTLYSFDIDIALKGRALNFDFKNLWIKKYENYKSEDLVLFNYEKFNIQWTGKNPMLNWENIERNYRLNLLEETPEGWKLYEIQNPK</sequence>
<dbReference type="Proteomes" id="UP000238882">
    <property type="component" value="Unassembled WGS sequence"/>
</dbReference>
<dbReference type="Pfam" id="PF13231">
    <property type="entry name" value="PMT_2"/>
    <property type="match status" value="1"/>
</dbReference>
<proteinExistence type="predicted"/>
<dbReference type="EMBL" id="MSCN01000001">
    <property type="protein sequence ID" value="PQJ79346.1"/>
    <property type="molecule type" value="Genomic_DNA"/>
</dbReference>
<feature type="transmembrane region" description="Helical" evidence="1">
    <location>
        <begin position="167"/>
        <end position="197"/>
    </location>
</feature>
<feature type="domain" description="Glycosyltransferase RgtA/B/C/D-like" evidence="2">
    <location>
        <begin position="67"/>
        <end position="224"/>
    </location>
</feature>
<organism evidence="3 4">
    <name type="scientific">Polaribacter porphyrae</name>
    <dbReference type="NCBI Taxonomy" id="1137780"/>
    <lineage>
        <taxon>Bacteria</taxon>
        <taxon>Pseudomonadati</taxon>
        <taxon>Bacteroidota</taxon>
        <taxon>Flavobacteriia</taxon>
        <taxon>Flavobacteriales</taxon>
        <taxon>Flavobacteriaceae</taxon>
    </lineage>
</organism>
<evidence type="ECO:0000313" key="4">
    <source>
        <dbReference type="Proteomes" id="UP000238882"/>
    </source>
</evidence>
<keyword evidence="1" id="KW-0472">Membrane</keyword>
<evidence type="ECO:0000313" key="3">
    <source>
        <dbReference type="EMBL" id="PQJ79346.1"/>
    </source>
</evidence>
<dbReference type="RefSeq" id="WP_105015947.1">
    <property type="nucleotide sequence ID" value="NZ_MSCN01000001.1"/>
</dbReference>
<dbReference type="AlphaFoldDB" id="A0A2S7WPG5"/>
<name>A0A2S7WPG5_9FLAO</name>
<dbReference type="InterPro" id="IPR038731">
    <property type="entry name" value="RgtA/B/C-like"/>
</dbReference>
<gene>
    <name evidence="3" type="ORF">BTO18_09240</name>
</gene>
<dbReference type="OrthoDB" id="1405652at2"/>
<feature type="transmembrane region" description="Helical" evidence="1">
    <location>
        <begin position="267"/>
        <end position="291"/>
    </location>
</feature>
<feature type="transmembrane region" description="Helical" evidence="1">
    <location>
        <begin position="206"/>
        <end position="226"/>
    </location>
</feature>
<keyword evidence="1" id="KW-1133">Transmembrane helix</keyword>
<keyword evidence="1" id="KW-0812">Transmembrane</keyword>
<feature type="transmembrane region" description="Helical" evidence="1">
    <location>
        <begin position="356"/>
        <end position="377"/>
    </location>
</feature>
<evidence type="ECO:0000256" key="1">
    <source>
        <dbReference type="SAM" id="Phobius"/>
    </source>
</evidence>
<feature type="transmembrane region" description="Helical" evidence="1">
    <location>
        <begin position="303"/>
        <end position="319"/>
    </location>
</feature>
<feature type="transmembrane region" description="Helical" evidence="1">
    <location>
        <begin position="325"/>
        <end position="344"/>
    </location>
</feature>
<keyword evidence="4" id="KW-1185">Reference proteome</keyword>
<reference evidence="3 4" key="1">
    <citation type="submission" date="2016-12" db="EMBL/GenBank/DDBJ databases">
        <title>Trade-off between light-utilization and light-protection in marine flavobacteria.</title>
        <authorList>
            <person name="Kumagai Y."/>
            <person name="Yoshizawa S."/>
            <person name="Kogure K."/>
            <person name="Iwasaki W."/>
        </authorList>
    </citation>
    <scope>NUCLEOTIDE SEQUENCE [LARGE SCALE GENOMIC DNA]</scope>
    <source>
        <strain evidence="3 4">NBRC 108759</strain>
    </source>
</reference>
<feature type="transmembrane region" description="Helical" evidence="1">
    <location>
        <begin position="68"/>
        <end position="98"/>
    </location>
</feature>
<accession>A0A2S7WPG5</accession>
<evidence type="ECO:0000259" key="2">
    <source>
        <dbReference type="Pfam" id="PF13231"/>
    </source>
</evidence>
<feature type="transmembrane region" description="Helical" evidence="1">
    <location>
        <begin position="9"/>
        <end position="31"/>
    </location>
</feature>
<protein>
    <recommendedName>
        <fullName evidence="2">Glycosyltransferase RgtA/B/C/D-like domain-containing protein</fullName>
    </recommendedName>
</protein>